<evidence type="ECO:0000313" key="3">
    <source>
        <dbReference type="Proteomes" id="UP001209540"/>
    </source>
</evidence>
<feature type="region of interest" description="Disordered" evidence="1">
    <location>
        <begin position="1"/>
        <end position="25"/>
    </location>
</feature>
<evidence type="ECO:0000313" key="2">
    <source>
        <dbReference type="EMBL" id="KAI9266468.1"/>
    </source>
</evidence>
<protein>
    <submittedName>
        <fullName evidence="2">Uncharacterized protein</fullName>
    </submittedName>
</protein>
<name>A0AAD5PES6_9FUNG</name>
<accession>A0AAD5PES6</accession>
<sequence>MTTSDVHVSSAPTFEPTPVPTGPNLRSTVSAPFYAQPFTFDFYNSTSTDPNLYSLNNPLAFTTSATTHPSSTSLPPCTYINNSCYPTTTTAITLSTLSTNTTTNAVPPSTCASFSSISIQQAVFPILVNFYRPMKNLVRSIDSFYIHHDKNER</sequence>
<dbReference type="AlphaFoldDB" id="A0AAD5PES6"/>
<feature type="compositionally biased region" description="Polar residues" evidence="1">
    <location>
        <begin position="1"/>
        <end position="12"/>
    </location>
</feature>
<evidence type="ECO:0000256" key="1">
    <source>
        <dbReference type="SAM" id="MobiDB-lite"/>
    </source>
</evidence>
<dbReference type="EMBL" id="JAIXMP010000010">
    <property type="protein sequence ID" value="KAI9266468.1"/>
    <property type="molecule type" value="Genomic_DNA"/>
</dbReference>
<comment type="caution">
    <text evidence="2">The sequence shown here is derived from an EMBL/GenBank/DDBJ whole genome shotgun (WGS) entry which is preliminary data.</text>
</comment>
<dbReference type="Proteomes" id="UP001209540">
    <property type="component" value="Unassembled WGS sequence"/>
</dbReference>
<proteinExistence type="predicted"/>
<keyword evidence="3" id="KW-1185">Reference proteome</keyword>
<gene>
    <name evidence="2" type="ORF">BDA99DRAFT_22648</name>
</gene>
<reference evidence="2" key="2">
    <citation type="submission" date="2023-02" db="EMBL/GenBank/DDBJ databases">
        <authorList>
            <consortium name="DOE Joint Genome Institute"/>
            <person name="Mondo S.J."/>
            <person name="Chang Y."/>
            <person name="Wang Y."/>
            <person name="Ahrendt S."/>
            <person name="Andreopoulos W."/>
            <person name="Barry K."/>
            <person name="Beard J."/>
            <person name="Benny G.L."/>
            <person name="Blankenship S."/>
            <person name="Bonito G."/>
            <person name="Cuomo C."/>
            <person name="Desiro A."/>
            <person name="Gervers K.A."/>
            <person name="Hundley H."/>
            <person name="Kuo A."/>
            <person name="LaButti K."/>
            <person name="Lang B.F."/>
            <person name="Lipzen A."/>
            <person name="O'Donnell K."/>
            <person name="Pangilinan J."/>
            <person name="Reynolds N."/>
            <person name="Sandor L."/>
            <person name="Smith M.W."/>
            <person name="Tsang A."/>
            <person name="Grigoriev I.V."/>
            <person name="Stajich J.E."/>
            <person name="Spatafora J.W."/>
        </authorList>
    </citation>
    <scope>NUCLEOTIDE SEQUENCE</scope>
    <source>
        <strain evidence="2">RSA 2281</strain>
    </source>
</reference>
<organism evidence="2 3">
    <name type="scientific">Phascolomyces articulosus</name>
    <dbReference type="NCBI Taxonomy" id="60185"/>
    <lineage>
        <taxon>Eukaryota</taxon>
        <taxon>Fungi</taxon>
        <taxon>Fungi incertae sedis</taxon>
        <taxon>Mucoromycota</taxon>
        <taxon>Mucoromycotina</taxon>
        <taxon>Mucoromycetes</taxon>
        <taxon>Mucorales</taxon>
        <taxon>Lichtheimiaceae</taxon>
        <taxon>Phascolomyces</taxon>
    </lineage>
</organism>
<reference evidence="2" key="1">
    <citation type="journal article" date="2022" name="IScience">
        <title>Evolution of zygomycete secretomes and the origins of terrestrial fungal ecologies.</title>
        <authorList>
            <person name="Chang Y."/>
            <person name="Wang Y."/>
            <person name="Mondo S."/>
            <person name="Ahrendt S."/>
            <person name="Andreopoulos W."/>
            <person name="Barry K."/>
            <person name="Beard J."/>
            <person name="Benny G.L."/>
            <person name="Blankenship S."/>
            <person name="Bonito G."/>
            <person name="Cuomo C."/>
            <person name="Desiro A."/>
            <person name="Gervers K.A."/>
            <person name="Hundley H."/>
            <person name="Kuo A."/>
            <person name="LaButti K."/>
            <person name="Lang B.F."/>
            <person name="Lipzen A."/>
            <person name="O'Donnell K."/>
            <person name="Pangilinan J."/>
            <person name="Reynolds N."/>
            <person name="Sandor L."/>
            <person name="Smith M.E."/>
            <person name="Tsang A."/>
            <person name="Grigoriev I.V."/>
            <person name="Stajich J.E."/>
            <person name="Spatafora J.W."/>
        </authorList>
    </citation>
    <scope>NUCLEOTIDE SEQUENCE</scope>
    <source>
        <strain evidence="2">RSA 2281</strain>
    </source>
</reference>